<feature type="compositionally biased region" description="Basic and acidic residues" evidence="1">
    <location>
        <begin position="513"/>
        <end position="531"/>
    </location>
</feature>
<feature type="compositionally biased region" description="Polar residues" evidence="1">
    <location>
        <begin position="773"/>
        <end position="786"/>
    </location>
</feature>
<comment type="caution">
    <text evidence="2">The sequence shown here is derived from an EMBL/GenBank/DDBJ whole genome shotgun (WGS) entry which is preliminary data.</text>
</comment>
<feature type="region of interest" description="Disordered" evidence="1">
    <location>
        <begin position="912"/>
        <end position="936"/>
    </location>
</feature>
<feature type="compositionally biased region" description="Basic and acidic residues" evidence="1">
    <location>
        <begin position="679"/>
        <end position="689"/>
    </location>
</feature>
<feature type="region of interest" description="Disordered" evidence="1">
    <location>
        <begin position="1"/>
        <end position="489"/>
    </location>
</feature>
<feature type="region of interest" description="Disordered" evidence="1">
    <location>
        <begin position="506"/>
        <end position="791"/>
    </location>
</feature>
<feature type="compositionally biased region" description="Basic and acidic residues" evidence="1">
    <location>
        <begin position="256"/>
        <end position="265"/>
    </location>
</feature>
<feature type="compositionally biased region" description="Basic and acidic residues" evidence="1">
    <location>
        <begin position="207"/>
        <end position="216"/>
    </location>
</feature>
<feature type="region of interest" description="Disordered" evidence="1">
    <location>
        <begin position="823"/>
        <end position="849"/>
    </location>
</feature>
<feature type="compositionally biased region" description="Basic and acidic residues" evidence="1">
    <location>
        <begin position="404"/>
        <end position="424"/>
    </location>
</feature>
<name>A0ABR1K1X1_9AGAR</name>
<dbReference type="EMBL" id="JBANRG010000002">
    <property type="protein sequence ID" value="KAK7470981.1"/>
    <property type="molecule type" value="Genomic_DNA"/>
</dbReference>
<feature type="compositionally biased region" description="Acidic residues" evidence="1">
    <location>
        <begin position="563"/>
        <end position="575"/>
    </location>
</feature>
<evidence type="ECO:0000313" key="2">
    <source>
        <dbReference type="EMBL" id="KAK7470981.1"/>
    </source>
</evidence>
<feature type="region of interest" description="Disordered" evidence="1">
    <location>
        <begin position="951"/>
        <end position="1032"/>
    </location>
</feature>
<evidence type="ECO:0008006" key="4">
    <source>
        <dbReference type="Google" id="ProtNLM"/>
    </source>
</evidence>
<feature type="compositionally biased region" description="Low complexity" evidence="1">
    <location>
        <begin position="219"/>
        <end position="237"/>
    </location>
</feature>
<evidence type="ECO:0000256" key="1">
    <source>
        <dbReference type="SAM" id="MobiDB-lite"/>
    </source>
</evidence>
<dbReference type="Proteomes" id="UP001498398">
    <property type="component" value="Unassembled WGS sequence"/>
</dbReference>
<feature type="compositionally biased region" description="Basic and acidic residues" evidence="1">
    <location>
        <begin position="1015"/>
        <end position="1032"/>
    </location>
</feature>
<organism evidence="2 3">
    <name type="scientific">Marasmiellus scandens</name>
    <dbReference type="NCBI Taxonomy" id="2682957"/>
    <lineage>
        <taxon>Eukaryota</taxon>
        <taxon>Fungi</taxon>
        <taxon>Dikarya</taxon>
        <taxon>Basidiomycota</taxon>
        <taxon>Agaricomycotina</taxon>
        <taxon>Agaricomycetes</taxon>
        <taxon>Agaricomycetidae</taxon>
        <taxon>Agaricales</taxon>
        <taxon>Marasmiineae</taxon>
        <taxon>Omphalotaceae</taxon>
        <taxon>Marasmiellus</taxon>
    </lineage>
</organism>
<sequence>MPITKEDSIVADSTISSSPPPSTPPPKRSQPRRTYGRPKPAVEEPPLSVYSTTHSDSDDSGSKKRSRDALYQNPRTSEPIGSSPDRTLLDDESFDDSRVTKDASGIMDWNWKAKMKSIDEDEDIITPEKVSKASRPRVEDSENPVSLSAAQREAENPIVSFHPPTSPSDPLSTTGLRGTLSVLTIQSSPTKSPSPAPRVTHTTSRVSESESEREAEQNSLLKSSTKSSKARSSTPPTSDEEMPPKAVSKKSSRSKASRESSDRQPLDLQPEPFEDDVKRGSKKRKGALKKEAREINLERQRLQASKNVSIKEYVPSSSTKKFSVPDLLRNIGTSKPKTKVPESPIDTFSSPFDQHVPQASTSRAQLDSPSRSKVPTLDLDDESDSDDLPPVILSKPLGPKLTGKRAELAQMKERLLQRQSVTKDDDSDDDLEVTDRPDPSASTSVNRQPLVKKESAVARNVQQKLNVAHRKPSVAASGHGRKSFPGVGLPMAISNPADLNKITLRAAQNQAAETRKRKEDEWVRRGGRLESADGQQSSGNMGLAAWVEKGLSAVAQTAREPESNDEEDEEDEDYAPIERGSASPEGSDAEEEDQEDVTMVNDDEEAVQIVSRRTGSRRAVVNSDEEDEGENDENAPPPGQPRHNILEDFSMEVDDEGSSEPVMRRASLSSYATEDEGDKENIDRGENKENQAVAAPLFSVGASRPPLGSRQSSMINLEERASRLSMSPGERVLDEDDDEENQPVRRPLKALRSEESFSPSVPFSTRLQRAESFANTDTAPSPTLGSSPRFAPLVAGGGAKLDFSQFSQEDSAQAFSPKPLQAGFSDLFESGTQKEPLKKNDTDLGGLRRTDTLELTQDVALQPALEVDGSLQRRADAIFEKDQEYVLQAANDSRISALRKEATLYIKDNGFLTQTRPEGSSPEIYRAAPSPSQSQSFERFPLRELPVAHHFVDDIDDSPEPSTQQAKLRRLRKGSPSRSSSLHIGSMLGADSGDELSPPPSPSRRPTKLNAFDILGKKNKDKGQEKKRGPLDKNEFVEDQLWRAMKMRRLGLSRIKMTRKKTGSIWTRRLLAW</sequence>
<proteinExistence type="predicted"/>
<reference evidence="2 3" key="1">
    <citation type="submission" date="2024-01" db="EMBL/GenBank/DDBJ databases">
        <title>A draft genome for the cacao thread blight pathogen Marasmiellus scandens.</title>
        <authorList>
            <person name="Baruah I.K."/>
            <person name="Leung J."/>
            <person name="Bukari Y."/>
            <person name="Amoako-Attah I."/>
            <person name="Meinhardt L.W."/>
            <person name="Bailey B.A."/>
            <person name="Cohen S.P."/>
        </authorList>
    </citation>
    <scope>NUCLEOTIDE SEQUENCE [LARGE SCALE GENOMIC DNA]</scope>
    <source>
        <strain evidence="2 3">GH-19</strain>
    </source>
</reference>
<keyword evidence="3" id="KW-1185">Reference proteome</keyword>
<feature type="compositionally biased region" description="Pro residues" evidence="1">
    <location>
        <begin position="18"/>
        <end position="28"/>
    </location>
</feature>
<feature type="compositionally biased region" description="Acidic residues" evidence="1">
    <location>
        <begin position="623"/>
        <end position="633"/>
    </location>
</feature>
<feature type="compositionally biased region" description="Acidic residues" evidence="1">
    <location>
        <begin position="378"/>
        <end position="387"/>
    </location>
</feature>
<feature type="compositionally biased region" description="Polar residues" evidence="1">
    <location>
        <begin position="181"/>
        <end position="193"/>
    </location>
</feature>
<gene>
    <name evidence="2" type="ORF">VKT23_002395</name>
</gene>
<evidence type="ECO:0000313" key="3">
    <source>
        <dbReference type="Proteomes" id="UP001498398"/>
    </source>
</evidence>
<accession>A0ABR1K1X1</accession>
<feature type="compositionally biased region" description="Polar residues" evidence="1">
    <location>
        <begin position="346"/>
        <end position="373"/>
    </location>
</feature>
<feature type="compositionally biased region" description="Basic and acidic residues" evidence="1">
    <location>
        <begin position="835"/>
        <end position="849"/>
    </location>
</feature>
<feature type="compositionally biased region" description="Acidic residues" evidence="1">
    <location>
        <begin position="587"/>
        <end position="606"/>
    </location>
</feature>
<protein>
    <recommendedName>
        <fullName evidence="4">DNA replication checkpoint mediator MRC1 domain-containing protein</fullName>
    </recommendedName>
</protein>
<feature type="compositionally biased region" description="Acidic residues" evidence="1">
    <location>
        <begin position="649"/>
        <end position="658"/>
    </location>
</feature>
<feature type="compositionally biased region" description="Basic and acidic residues" evidence="1">
    <location>
        <begin position="288"/>
        <end position="301"/>
    </location>
</feature>